<organism evidence="2 3">
    <name type="scientific">Heracleum sosnowskyi</name>
    <dbReference type="NCBI Taxonomy" id="360622"/>
    <lineage>
        <taxon>Eukaryota</taxon>
        <taxon>Viridiplantae</taxon>
        <taxon>Streptophyta</taxon>
        <taxon>Embryophyta</taxon>
        <taxon>Tracheophyta</taxon>
        <taxon>Spermatophyta</taxon>
        <taxon>Magnoliopsida</taxon>
        <taxon>eudicotyledons</taxon>
        <taxon>Gunneridae</taxon>
        <taxon>Pentapetalae</taxon>
        <taxon>asterids</taxon>
        <taxon>campanulids</taxon>
        <taxon>Apiales</taxon>
        <taxon>Apiaceae</taxon>
        <taxon>Apioideae</taxon>
        <taxon>apioid superclade</taxon>
        <taxon>Tordylieae</taxon>
        <taxon>Tordyliinae</taxon>
        <taxon>Heracleum</taxon>
    </lineage>
</organism>
<proteinExistence type="predicted"/>
<dbReference type="Gene3D" id="3.60.10.10">
    <property type="entry name" value="Endonuclease/exonuclease/phosphatase"/>
    <property type="match status" value="1"/>
</dbReference>
<comment type="caution">
    <text evidence="2">The sequence shown here is derived from an EMBL/GenBank/DDBJ whole genome shotgun (WGS) entry which is preliminary data.</text>
</comment>
<dbReference type="PANTHER" id="PTHR12121:SF74">
    <property type="entry name" value="CARBON CATABOLITE REPRESSOR PROTEIN 4 HOMOLOG 5"/>
    <property type="match status" value="1"/>
</dbReference>
<dbReference type="SUPFAM" id="SSF56219">
    <property type="entry name" value="DNase I-like"/>
    <property type="match status" value="1"/>
</dbReference>
<feature type="domain" description="Endonuclease/exonuclease/phosphatase" evidence="1">
    <location>
        <begin position="64"/>
        <end position="392"/>
    </location>
</feature>
<gene>
    <name evidence="2" type="ORF">POM88_038166</name>
</gene>
<dbReference type="GO" id="GO:0000175">
    <property type="term" value="F:3'-5'-RNA exonuclease activity"/>
    <property type="evidence" value="ECO:0007669"/>
    <property type="project" value="TreeGrafter"/>
</dbReference>
<dbReference type="InterPro" id="IPR050410">
    <property type="entry name" value="CCR4/nocturin_mRNA_transcr"/>
</dbReference>
<dbReference type="InterPro" id="IPR036691">
    <property type="entry name" value="Endo/exonu/phosph_ase_sf"/>
</dbReference>
<dbReference type="PANTHER" id="PTHR12121">
    <property type="entry name" value="CARBON CATABOLITE REPRESSOR PROTEIN 4"/>
    <property type="match status" value="1"/>
</dbReference>
<evidence type="ECO:0000313" key="3">
    <source>
        <dbReference type="Proteomes" id="UP001237642"/>
    </source>
</evidence>
<dbReference type="FunFam" id="3.60.10.10:FF:000080">
    <property type="entry name" value="Carbon catabolite repressor protein 4 homolog 3"/>
    <property type="match status" value="1"/>
</dbReference>
<evidence type="ECO:0000313" key="2">
    <source>
        <dbReference type="EMBL" id="KAK1372074.1"/>
    </source>
</evidence>
<sequence>MRNHGAGEYNHYQFAKKRKWDPPNESCSSKKIKRSSNQHYHVPRKWVYANDDYSHCKDRVVFVSYNILGVENATNHPDLYYKVPQEFLDWDCRKEQIRLEIAKYNPSILCFQEVDRYDDLDKFLQQDGYTGVYQARTGDSCDGCATFWKTEQFTVLHVENIEFKKFGLRDNVAQLCVLKMNNKDPNRCGEESPTPGLMSSRILLVGNIHVLFNPKRGDIKLGQVRLFLEKAHELSQQWGNIPTILGGDLNSMPQSAMYNFLASSELDIRSHERRIISGQIAPFEYPRYTSYKRNNMRWSAEESRLATGTKSGTHVKHQLKLRSAYLGVPGSPRTRDIYGEPLATSYHSRFLGTVDYIWHTEDLVPVRVLETLSIDNLRQLGGLPSKNWGSDHLALVCELAFLGDCIGD</sequence>
<dbReference type="Proteomes" id="UP001237642">
    <property type="component" value="Unassembled WGS sequence"/>
</dbReference>
<reference evidence="2" key="1">
    <citation type="submission" date="2023-02" db="EMBL/GenBank/DDBJ databases">
        <title>Genome of toxic invasive species Heracleum sosnowskyi carries increased number of genes despite the absence of recent whole-genome duplications.</title>
        <authorList>
            <person name="Schelkunov M."/>
            <person name="Shtratnikova V."/>
            <person name="Makarenko M."/>
            <person name="Klepikova A."/>
            <person name="Omelchenko D."/>
            <person name="Novikova G."/>
            <person name="Obukhova E."/>
            <person name="Bogdanov V."/>
            <person name="Penin A."/>
            <person name="Logacheva M."/>
        </authorList>
    </citation>
    <scope>NUCLEOTIDE SEQUENCE</scope>
    <source>
        <strain evidence="2">Hsosn_3</strain>
        <tissue evidence="2">Leaf</tissue>
    </source>
</reference>
<dbReference type="Pfam" id="PF03372">
    <property type="entry name" value="Exo_endo_phos"/>
    <property type="match status" value="1"/>
</dbReference>
<protein>
    <submittedName>
        <fullName evidence="2">Carbon catabolite repressor protein 4-like</fullName>
    </submittedName>
</protein>
<dbReference type="InterPro" id="IPR005135">
    <property type="entry name" value="Endo/exonuclease/phosphatase"/>
</dbReference>
<name>A0AAD8HST9_9APIA</name>
<dbReference type="AlphaFoldDB" id="A0AAD8HST9"/>
<reference evidence="2" key="2">
    <citation type="submission" date="2023-05" db="EMBL/GenBank/DDBJ databases">
        <authorList>
            <person name="Schelkunov M.I."/>
        </authorList>
    </citation>
    <scope>NUCLEOTIDE SEQUENCE</scope>
    <source>
        <strain evidence="2">Hsosn_3</strain>
        <tissue evidence="2">Leaf</tissue>
    </source>
</reference>
<evidence type="ECO:0000259" key="1">
    <source>
        <dbReference type="Pfam" id="PF03372"/>
    </source>
</evidence>
<keyword evidence="3" id="KW-1185">Reference proteome</keyword>
<dbReference type="EMBL" id="JAUIZM010000008">
    <property type="protein sequence ID" value="KAK1372074.1"/>
    <property type="molecule type" value="Genomic_DNA"/>
</dbReference>
<accession>A0AAD8HST9</accession>